<name>A0A8J5KET8_ZINOF</name>
<evidence type="ECO:0000256" key="7">
    <source>
        <dbReference type="RuleBase" id="RU365082"/>
    </source>
</evidence>
<comment type="subcellular location">
    <subcellularLocation>
        <location evidence="1 7">Nucleus</location>
    </subcellularLocation>
</comment>
<comment type="function">
    <text evidence="7">Component of the Mediator complex, a coactivator involved in the regulated transcription of nearly all RNA polymerase II-dependent genes. Mediator functions as a bridge to convey information from gene-specific regulatory proteins to the basal RNA polymerase II transcription machinery. Mediator is recruited to promoters by direct interactions with regulatory proteins and serves as a scaffold for the assembly of a functional preinitiation complex with RNA polymerase II and the general transcription factors.</text>
</comment>
<dbReference type="GO" id="GO:0016592">
    <property type="term" value="C:mediator complex"/>
    <property type="evidence" value="ECO:0007669"/>
    <property type="project" value="UniProtKB-UniRule"/>
</dbReference>
<sequence>MAAELGQQTVEFSTLVQRATDASYLALKELVDRYRQGEDQRSDSEKKIDILKFIAKTQQRILRIHVLAKWCQQATLIQHCQQLAATLSSHDTCFTQTADSLFYMHEGLQHARAPVFDVPSAIEVLLTGSYRKLPKCIEDLNIQSTLSEDEQKPTLKKLDTILRSKLLEVVIPKEINEVTVSNGTTVLRVDGEFKVYLTLGYYGHLSLWKILNIELLVGEKNGYVKLEESRRCALGDYLERRMAVSENPFSTLYTVLHELCVALVMDTLVRQVQILRQGRWKDAIRFELISDGSTGQGGNVGTSQLTQDGELDSTSLKTPGLKIIYWLEADKGSGGSDFGSSPFLKIEPGQDTQIKCLHSSFVLDPCSGKEAAFSLDQSCIDVEKLLLRAISCNRHTRLLEILRELNTSVNICRSSSDVVLKQDENIDANLTERENSSIGDYCGDEVLKVRTCGMSYISLGINIRATIDRALERKQCFHQGGGLLHTNWGGTTTKLNTSSGGPPLAKTKTMGDINKETPPASLDPRRDGRTNFQGPLKRGKWIRKFPSMLFVTLYPAFELKDKLNIEEGSDDVDSKEIKCLGDLTGVAKSCTFLLGPEVREAMPCLMCVMPNARYMPEDDWVSAWMGSLNLGYHWIVLLDEAWEFGASGERHQFLLICQQISDHLDILGVMHAHCSGSGRFLLRSSKNALSPSTLVDFEGALNQGSLSAVEVFTSLKSKSILNLFASAGRFLGLQACDHSSTTLKIPKSILHGSDSLLMGFPQCANSYYLLMQVDKDFKPIFLLLESRSDSDGNLNSFHDSDNVIRVNKIDIGQMQVVDDELNMSLFDWEKLHSLPSNSAFNQAGEHLFRAEATLQLPGFSQTSFSSVVDEVFEFDKPLPSTNQLALSHKSPLSNTVNVNSYHGISANVTSLNLEGELQQPHVHKLAKVPGSSNSLHVIHSIKGSIQNDVTGSFSSSSSIKFPSIHKLPTFRSDQDMNSKTPYSAEVGQYPSVDEPPKESSMLEGNVPGQPMPSIRIAGSPLPNHSQSPNILKNSSTGNLLASSKVTGHNSAGWINPYPTPESGAYTSDYNATHKQKGRKRTLVDFIPSFSGTQASCLQNKRRKISELSDAHNPSTALISSQISRRTSGHIYGDLLSEAINGIAPSKLYVSVLLHVVRHCSLCIKHAQLTSQMGSLDIPYVEEVGLRIPSSTLWLKLPFARDDSWQHICLRLGKPGTMCWDVKINDSYFGELWELHRGNTTTSWGSGVRIANISDIDSHIHYDPDGVVLSYKSVEDDSIQKLVSDLRRLSNARLFACGMRNLIGLGTDDQPDDNTVTDSKTQTKVVSEAVDKLSEQMRKTFKIEAVGLMSLWFSYGSMPVIVHFVVEWEAGKEGCTMHVSPDQLWTHTKFLEDFINGGEVASFLDCIRLTAGPLLALYGAIRPARIPVVTASHSFGQRQGHFLSPHGSIANPSTPIQHSSGAPATTTLMAQLSNHSLQTAAVLSAAGRGGPGLVPSSLLPFDVSVVLRGPYWIRIIYRKKFAVDMRCFAGDQVWLQPATPPKGGPAVGGSLPCPQFRPFIMEHVAQGLNALEPNFSGASQGGMQLGSSNSNANLVLQQLTPNANRATIATGAGISRPSSAVGNQVGGSITRVSSAMLASSGLAPGISGVPLRIPPGTGFPVHVKGELNTAFIGLGDDGGYGGGWVPLAALKKVLRGILKYLGVLWLFAQLPDLLKEILGSILKDNEGALLNLDQEQPALRFFVGGYVFAVSVHRVQLLLQVLSVKRFHHHQQQQNQSNAQEELAQGEINEICDYFSRRVASEPYDASRVASFITLLTLPISVLKEFLKLISWKKGLSQAHGGDIATAQRSRIELCLENHSGSISDNNVESSCAKSNIHHDRMRNLVDFALTFVLDPTNIPHMNAAGGAAWLPYCVSVRLRYSFGENAHFSFRGMEGSHGGRACWLRLEDWENCQHRMAKAAEYANGNSAADTSQGRLRLVADALQRTLQGLLQQLKDGAISSNHSGS</sequence>
<keyword evidence="4 7" id="KW-0010">Activator</keyword>
<dbReference type="PANTHER" id="PTHR12809:SF2">
    <property type="entry name" value="MEDIATOR OF RNA POLYMERASE II TRANSCRIPTION SUBUNIT 14"/>
    <property type="match status" value="1"/>
</dbReference>
<evidence type="ECO:0000256" key="2">
    <source>
        <dbReference type="ARBA" id="ARBA00007813"/>
    </source>
</evidence>
<gene>
    <name evidence="10" type="ORF">ZIOFF_058942</name>
</gene>
<reference evidence="10 11" key="1">
    <citation type="submission" date="2020-08" db="EMBL/GenBank/DDBJ databases">
        <title>Plant Genome Project.</title>
        <authorList>
            <person name="Zhang R.-G."/>
        </authorList>
    </citation>
    <scope>NUCLEOTIDE SEQUENCE [LARGE SCALE GENOMIC DNA]</scope>
    <source>
        <tissue evidence="10">Rhizome</tissue>
    </source>
</reference>
<organism evidence="10 11">
    <name type="scientific">Zingiber officinale</name>
    <name type="common">Ginger</name>
    <name type="synonym">Amomum zingiber</name>
    <dbReference type="NCBI Taxonomy" id="94328"/>
    <lineage>
        <taxon>Eukaryota</taxon>
        <taxon>Viridiplantae</taxon>
        <taxon>Streptophyta</taxon>
        <taxon>Embryophyta</taxon>
        <taxon>Tracheophyta</taxon>
        <taxon>Spermatophyta</taxon>
        <taxon>Magnoliopsida</taxon>
        <taxon>Liliopsida</taxon>
        <taxon>Zingiberales</taxon>
        <taxon>Zingiberaceae</taxon>
        <taxon>Zingiber</taxon>
    </lineage>
</organism>
<dbReference type="Pfam" id="PF08638">
    <property type="entry name" value="Med14"/>
    <property type="match status" value="1"/>
</dbReference>
<evidence type="ECO:0000256" key="1">
    <source>
        <dbReference type="ARBA" id="ARBA00004123"/>
    </source>
</evidence>
<dbReference type="InterPro" id="IPR013947">
    <property type="entry name" value="Mediator_Med14"/>
</dbReference>
<proteinExistence type="inferred from homology"/>
<accession>A0A8J5KET8</accession>
<evidence type="ECO:0000313" key="10">
    <source>
        <dbReference type="EMBL" id="KAG6482311.1"/>
    </source>
</evidence>
<feature type="compositionally biased region" description="Polar residues" evidence="8">
    <location>
        <begin position="491"/>
        <end position="500"/>
    </location>
</feature>
<keyword evidence="6 7" id="KW-0539">Nucleus</keyword>
<evidence type="ECO:0000256" key="8">
    <source>
        <dbReference type="SAM" id="MobiDB-lite"/>
    </source>
</evidence>
<evidence type="ECO:0000259" key="9">
    <source>
        <dbReference type="Pfam" id="PF08638"/>
    </source>
</evidence>
<comment type="caution">
    <text evidence="10">The sequence shown here is derived from an EMBL/GenBank/DDBJ whole genome shotgun (WGS) entry which is preliminary data.</text>
</comment>
<evidence type="ECO:0000256" key="6">
    <source>
        <dbReference type="ARBA" id="ARBA00023242"/>
    </source>
</evidence>
<evidence type="ECO:0000313" key="11">
    <source>
        <dbReference type="Proteomes" id="UP000734854"/>
    </source>
</evidence>
<dbReference type="Proteomes" id="UP000734854">
    <property type="component" value="Unassembled WGS sequence"/>
</dbReference>
<dbReference type="GO" id="GO:0006357">
    <property type="term" value="P:regulation of transcription by RNA polymerase II"/>
    <property type="evidence" value="ECO:0007669"/>
    <property type="project" value="InterPro"/>
</dbReference>
<keyword evidence="5 7" id="KW-0804">Transcription</keyword>
<dbReference type="EMBL" id="JACMSC010000016">
    <property type="protein sequence ID" value="KAG6482311.1"/>
    <property type="molecule type" value="Genomic_DNA"/>
</dbReference>
<evidence type="ECO:0000256" key="3">
    <source>
        <dbReference type="ARBA" id="ARBA00023015"/>
    </source>
</evidence>
<keyword evidence="11" id="KW-1185">Reference proteome</keyword>
<evidence type="ECO:0000256" key="4">
    <source>
        <dbReference type="ARBA" id="ARBA00023159"/>
    </source>
</evidence>
<dbReference type="GO" id="GO:0070847">
    <property type="term" value="C:core mediator complex"/>
    <property type="evidence" value="ECO:0007669"/>
    <property type="project" value="TreeGrafter"/>
</dbReference>
<feature type="domain" description="Mediator complex subunit MED14 N-terminal" evidence="9">
    <location>
        <begin position="9"/>
        <end position="200"/>
    </location>
</feature>
<dbReference type="InterPro" id="IPR055122">
    <property type="entry name" value="Med14_N"/>
</dbReference>
<dbReference type="GO" id="GO:0003712">
    <property type="term" value="F:transcription coregulator activity"/>
    <property type="evidence" value="ECO:0007669"/>
    <property type="project" value="UniProtKB-UniRule"/>
</dbReference>
<dbReference type="PANTHER" id="PTHR12809">
    <property type="entry name" value="MEDIATOR COMPLEX SUBUNIT"/>
    <property type="match status" value="1"/>
</dbReference>
<comment type="similarity">
    <text evidence="2 7">Belongs to the Mediator complex subunit 14 family.</text>
</comment>
<evidence type="ECO:0000256" key="5">
    <source>
        <dbReference type="ARBA" id="ARBA00023163"/>
    </source>
</evidence>
<keyword evidence="3 7" id="KW-0805">Transcription regulation</keyword>
<comment type="subunit">
    <text evidence="7">Component of the Mediator complex.</text>
</comment>
<feature type="region of interest" description="Disordered" evidence="8">
    <location>
        <begin position="970"/>
        <end position="1026"/>
    </location>
</feature>
<feature type="region of interest" description="Disordered" evidence="8">
    <location>
        <begin position="491"/>
        <end position="533"/>
    </location>
</feature>
<protein>
    <recommendedName>
        <fullName evidence="7">Mediator of RNA polymerase II transcription subunit 14</fullName>
    </recommendedName>
    <alternativeName>
        <fullName evidence="7">Mediator complex subunit 14</fullName>
    </alternativeName>
</protein>